<evidence type="ECO:0000313" key="2">
    <source>
        <dbReference type="Proteomes" id="UP000267593"/>
    </source>
</evidence>
<protein>
    <submittedName>
        <fullName evidence="1">Uncharacterized protein</fullName>
    </submittedName>
</protein>
<dbReference type="EMBL" id="RJNJ01000008">
    <property type="protein sequence ID" value="RSI66843.1"/>
    <property type="molecule type" value="Genomic_DNA"/>
</dbReference>
<dbReference type="Proteomes" id="UP000267593">
    <property type="component" value="Unassembled WGS sequence"/>
</dbReference>
<proteinExistence type="predicted"/>
<evidence type="ECO:0000313" key="1">
    <source>
        <dbReference type="EMBL" id="RSI66843.1"/>
    </source>
</evidence>
<gene>
    <name evidence="1" type="ORF">D8863_07410</name>
</gene>
<name>A0A3R9HQE8_STROR</name>
<sequence>MISLELMSEENSIDVYSFEKENREYFERSLPPIPAHYFDSESFKEITRELLREQENHDVYMHLFRDAQGVMNLLTCK</sequence>
<comment type="caution">
    <text evidence="1">The sequence shown here is derived from an EMBL/GenBank/DDBJ whole genome shotgun (WGS) entry which is preliminary data.</text>
</comment>
<organism evidence="1 2">
    <name type="scientific">Streptococcus oralis</name>
    <dbReference type="NCBI Taxonomy" id="1303"/>
    <lineage>
        <taxon>Bacteria</taxon>
        <taxon>Bacillati</taxon>
        <taxon>Bacillota</taxon>
        <taxon>Bacilli</taxon>
        <taxon>Lactobacillales</taxon>
        <taxon>Streptococcaceae</taxon>
        <taxon>Streptococcus</taxon>
    </lineage>
</organism>
<reference evidence="1 2" key="1">
    <citation type="submission" date="2018-11" db="EMBL/GenBank/DDBJ databases">
        <title>Species Designations Belie Phenotypic and Genotypic Heterogeneity in Oral Streptococci.</title>
        <authorList>
            <person name="Velsko I."/>
        </authorList>
    </citation>
    <scope>NUCLEOTIDE SEQUENCE [LARGE SCALE GENOMIC DNA]</scope>
    <source>
        <strain evidence="1 2">BCC63</strain>
    </source>
</reference>
<dbReference type="AlphaFoldDB" id="A0A3R9HQE8"/>
<accession>A0A3R9HQE8</accession>